<keyword evidence="3" id="KW-1185">Reference proteome</keyword>
<dbReference type="PATRIC" id="fig|1121448.10.peg.1198"/>
<organism evidence="2 3">
    <name type="scientific">Megalodesulfovibrio gigas (strain ATCC 19364 / DSM 1382 / NCIMB 9332 / VKM B-1759)</name>
    <name type="common">Desulfovibrio gigas</name>
    <dbReference type="NCBI Taxonomy" id="1121448"/>
    <lineage>
        <taxon>Bacteria</taxon>
        <taxon>Pseudomonadati</taxon>
        <taxon>Thermodesulfobacteriota</taxon>
        <taxon>Desulfovibrionia</taxon>
        <taxon>Desulfovibrionales</taxon>
        <taxon>Desulfovibrionaceae</taxon>
        <taxon>Megalodesulfovibrio</taxon>
    </lineage>
</organism>
<protein>
    <submittedName>
        <fullName evidence="2">Putative serine/threonine protein kinase</fullName>
    </submittedName>
</protein>
<dbReference type="EMBL" id="CP006585">
    <property type="protein sequence ID" value="AGW13062.1"/>
    <property type="molecule type" value="Genomic_DNA"/>
</dbReference>
<reference evidence="3" key="2">
    <citation type="submission" date="2013-07" db="EMBL/GenBank/DDBJ databases">
        <authorList>
            <person name="Morais-Silva F.O."/>
            <person name="Rezende A.M."/>
            <person name="Pimentel C."/>
            <person name="Resende D.M."/>
            <person name="Santos C.I."/>
            <person name="Clemente C."/>
            <person name="de Oliveira L.M."/>
            <person name="da Silva S.M."/>
            <person name="Costa D.A."/>
            <person name="Varela-Raposo A."/>
            <person name="Horacio E.C.A."/>
            <person name="Matos M."/>
            <person name="Flores O."/>
            <person name="Ruiz J.C."/>
            <person name="Rodrigues-Pousada C."/>
        </authorList>
    </citation>
    <scope>NUCLEOTIDE SEQUENCE [LARGE SCALE GENOMIC DNA]</scope>
    <source>
        <strain evidence="3">ATCC 19364 / DSM 1382 / NCIMB 9332 / VKM B-1759</strain>
    </source>
</reference>
<accession>T2GB00</accession>
<feature type="chain" id="PRO_5004599760" evidence="1">
    <location>
        <begin position="21"/>
        <end position="475"/>
    </location>
</feature>
<proteinExistence type="predicted"/>
<dbReference type="STRING" id="1121448.DGI_1206"/>
<reference evidence="2 3" key="1">
    <citation type="journal article" date="2013" name="J. Bacteriol.">
        <title>Roles of HynAB and Ech, the only two hydrogenases found in the model sulfate reducer Desulfovibrio gigas.</title>
        <authorList>
            <person name="Morais-Silva F.O."/>
            <person name="Santos C.I."/>
            <person name="Rodrigues R."/>
            <person name="Pereira I.A."/>
            <person name="Rodrigues-Pousada C."/>
        </authorList>
    </citation>
    <scope>NUCLEOTIDE SEQUENCE [LARGE SCALE GENOMIC DNA]</scope>
    <source>
        <strain evidence="3">ATCC 19364 / DSM 1382 / NCIMB 9332 / VKM B-1759</strain>
    </source>
</reference>
<dbReference type="HOGENOM" id="CLU_574567_0_0_7"/>
<dbReference type="Gene3D" id="1.25.40.10">
    <property type="entry name" value="Tetratricopeptide repeat domain"/>
    <property type="match status" value="2"/>
</dbReference>
<evidence type="ECO:0000256" key="1">
    <source>
        <dbReference type="SAM" id="SignalP"/>
    </source>
</evidence>
<dbReference type="InterPro" id="IPR011990">
    <property type="entry name" value="TPR-like_helical_dom_sf"/>
</dbReference>
<sequence>MNALRMVAAWLLMAAGLVYACFVCAGHADAAETVSAAEIRALESLCLEGQPSLAMAQAAAILEQPGTADAPALLSLLGRMHDAVAEFDRAAQYHREALDNATALHGAGDPALIPYLSALAVHHIHIGDLDGASRWFETAEAVVTQGLGPEHLNAQAFLDVLSSLALLRHDPQAAQGNATRSLALAARHLWPEHPACIKAMGLLGEAMLKGGTAGAAKEMLGQAVQLGQATLGPQHPDVLGFQLLKADALAHLGALDAAAVLAREILRHAPDAWGPAWPRLVMRADVWPVVEALHRAGRREEAIALQRMRLALWDAAGLARHLGREEDRLRLALLLLHTDHAAESLEILETLLAPAVWDRLLLVHSPAALAAFEADINARVQLVRTLAQLQPHVQPRAETLLDATARRQRTWPAVQALRQRRYADTPEGLEQRRLQAMWLRMQLEGPQGVSLDLYARRLERIEARMTGPTSPVFAP</sequence>
<dbReference type="AlphaFoldDB" id="T2GB00"/>
<gene>
    <name evidence="2" type="ORF">DGI_1206</name>
</gene>
<evidence type="ECO:0000313" key="2">
    <source>
        <dbReference type="EMBL" id="AGW13062.1"/>
    </source>
</evidence>
<dbReference type="SUPFAM" id="SSF48452">
    <property type="entry name" value="TPR-like"/>
    <property type="match status" value="2"/>
</dbReference>
<dbReference type="KEGG" id="dgg:DGI_1206"/>
<feature type="signal peptide" evidence="1">
    <location>
        <begin position="1"/>
        <end position="20"/>
    </location>
</feature>
<evidence type="ECO:0000313" key="3">
    <source>
        <dbReference type="Proteomes" id="UP000016587"/>
    </source>
</evidence>
<keyword evidence="1" id="KW-0732">Signal</keyword>
<dbReference type="OrthoDB" id="5417479at2"/>
<keyword evidence="2" id="KW-0418">Kinase</keyword>
<keyword evidence="2" id="KW-0808">Transferase</keyword>
<keyword evidence="2" id="KW-0723">Serine/threonine-protein kinase</keyword>
<dbReference type="Proteomes" id="UP000016587">
    <property type="component" value="Chromosome"/>
</dbReference>
<dbReference type="GO" id="GO:0004674">
    <property type="term" value="F:protein serine/threonine kinase activity"/>
    <property type="evidence" value="ECO:0007669"/>
    <property type="project" value="UniProtKB-KW"/>
</dbReference>
<dbReference type="PROSITE" id="PS51257">
    <property type="entry name" value="PROKAR_LIPOPROTEIN"/>
    <property type="match status" value="1"/>
</dbReference>
<dbReference type="eggNOG" id="COG0457">
    <property type="taxonomic scope" value="Bacteria"/>
</dbReference>
<name>T2GB00_MEGG1</name>
<dbReference type="RefSeq" id="WP_021759845.1">
    <property type="nucleotide sequence ID" value="NC_022444.1"/>
</dbReference>